<dbReference type="Proteomes" id="UP000594042">
    <property type="component" value="Chromosome"/>
</dbReference>
<dbReference type="PANTHER" id="PTHR41373:SF1">
    <property type="entry name" value="PHOSPHATIDYLGLYCEROL LYSYLTRANSFERASE C-TERMINAL DOMAIN-CONTAINING PROTEIN"/>
    <property type="match status" value="1"/>
</dbReference>
<dbReference type="InterPro" id="IPR024320">
    <property type="entry name" value="LPG_synthase_C"/>
</dbReference>
<evidence type="ECO:0000259" key="1">
    <source>
        <dbReference type="Pfam" id="PF09924"/>
    </source>
</evidence>
<dbReference type="Gene3D" id="3.40.630.30">
    <property type="match status" value="1"/>
</dbReference>
<evidence type="ECO:0000313" key="3">
    <source>
        <dbReference type="Proteomes" id="UP000594042"/>
    </source>
</evidence>
<dbReference type="PIRSF" id="PIRSF018688">
    <property type="entry name" value="UCP018688"/>
    <property type="match status" value="1"/>
</dbReference>
<reference evidence="3" key="1">
    <citation type="submission" date="2020-07" db="EMBL/GenBank/DDBJ databases">
        <title>Complete genome sequencing of Coprobacter sp. strain 2CBH44.</title>
        <authorList>
            <person name="Sakamoto M."/>
            <person name="Murakami T."/>
            <person name="Mori H."/>
        </authorList>
    </citation>
    <scope>NUCLEOTIDE SEQUENCE [LARGE SCALE GENOMIC DNA]</scope>
    <source>
        <strain evidence="3">2CBH44</strain>
    </source>
</reference>
<organism evidence="2 3">
    <name type="scientific">Coprobacter secundus subsp. similis</name>
    <dbReference type="NCBI Taxonomy" id="2751153"/>
    <lineage>
        <taxon>Bacteria</taxon>
        <taxon>Pseudomonadati</taxon>
        <taxon>Bacteroidota</taxon>
        <taxon>Bacteroidia</taxon>
        <taxon>Bacteroidales</taxon>
        <taxon>Barnesiellaceae</taxon>
        <taxon>Coprobacter</taxon>
    </lineage>
</organism>
<gene>
    <name evidence="2" type="ORF">Cop2CBH44_28730</name>
</gene>
<evidence type="ECO:0000313" key="2">
    <source>
        <dbReference type="EMBL" id="BCI64520.1"/>
    </source>
</evidence>
<sequence length="300" mass="34735">MLKFEPISLENRDIITSFTLKGVYRNCDFSFANMCSWQFLYGSEYVIINNMLLIRFWLEDNRPAYMLPLGKGDLSEAIKLLEKDAKDMGHTLCLLGVTSDAVLCLEKLFPGEFRFIPERDYYDYIYLRENLVGLVGKKYQSKRNHINRFRQEYDNYCYTSITQDMIAQCLELEAKWCVDNDCAENEDLLNERRSMTFALEHMDELGILGGAIWIGNEIEAFTFGAPITSDTFGVHVEKANTEIDGIYAVINQEFARHIPENYLYVNREEDLGIPGLRKAKLSYHPTILLEKSAAIRCKQD</sequence>
<dbReference type="AlphaFoldDB" id="A0A7G1HY10"/>
<feature type="domain" description="Phosphatidylglycerol lysyltransferase C-terminal" evidence="1">
    <location>
        <begin position="25"/>
        <end position="292"/>
    </location>
</feature>
<keyword evidence="3" id="KW-1185">Reference proteome</keyword>
<name>A0A7G1HY10_9BACT</name>
<dbReference type="InterPro" id="IPR016181">
    <property type="entry name" value="Acyl_CoA_acyltransferase"/>
</dbReference>
<dbReference type="Pfam" id="PF09924">
    <property type="entry name" value="LPG_synthase_C"/>
    <property type="match status" value="1"/>
</dbReference>
<dbReference type="EMBL" id="AP023322">
    <property type="protein sequence ID" value="BCI64520.1"/>
    <property type="molecule type" value="Genomic_DNA"/>
</dbReference>
<dbReference type="KEGG" id="copr:Cop2CBH44_28730"/>
<dbReference type="SUPFAM" id="SSF55729">
    <property type="entry name" value="Acyl-CoA N-acyltransferases (Nat)"/>
    <property type="match status" value="2"/>
</dbReference>
<proteinExistence type="predicted"/>
<dbReference type="RefSeq" id="WP_021929683.1">
    <property type="nucleotide sequence ID" value="NZ_AP023322.1"/>
</dbReference>
<dbReference type="InterPro" id="IPR016732">
    <property type="entry name" value="UCP018688"/>
</dbReference>
<protein>
    <recommendedName>
        <fullName evidence="1">Phosphatidylglycerol lysyltransferase C-terminal domain-containing protein</fullName>
    </recommendedName>
</protein>
<dbReference type="PANTHER" id="PTHR41373">
    <property type="entry name" value="DUF2156 DOMAIN-CONTAINING PROTEIN"/>
    <property type="match status" value="1"/>
</dbReference>
<accession>A0A7G1HY10</accession>